<dbReference type="EMBL" id="FNWT01000005">
    <property type="protein sequence ID" value="SEH54233.1"/>
    <property type="molecule type" value="Genomic_DNA"/>
</dbReference>
<comment type="similarity">
    <text evidence="2">Belongs to the autoinducer-2 exporter (AI-2E) (TC 2.A.86) family.</text>
</comment>
<evidence type="ECO:0000256" key="3">
    <source>
        <dbReference type="ARBA" id="ARBA00022448"/>
    </source>
</evidence>
<evidence type="ECO:0000256" key="2">
    <source>
        <dbReference type="ARBA" id="ARBA00009773"/>
    </source>
</evidence>
<feature type="transmembrane region" description="Helical" evidence="8">
    <location>
        <begin position="323"/>
        <end position="344"/>
    </location>
</feature>
<dbReference type="PANTHER" id="PTHR21716">
    <property type="entry name" value="TRANSMEMBRANE PROTEIN"/>
    <property type="match status" value="1"/>
</dbReference>
<keyword evidence="5 8" id="KW-0812">Transmembrane</keyword>
<evidence type="ECO:0000256" key="6">
    <source>
        <dbReference type="ARBA" id="ARBA00022989"/>
    </source>
</evidence>
<reference evidence="9 10" key="1">
    <citation type="submission" date="2016-10" db="EMBL/GenBank/DDBJ databases">
        <authorList>
            <person name="Varghese N."/>
            <person name="Submissions S."/>
        </authorList>
    </citation>
    <scope>NUCLEOTIDE SEQUENCE [LARGE SCALE GENOMIC DNA]</scope>
    <source>
        <strain evidence="9 10">WCP15</strain>
    </source>
</reference>
<dbReference type="PANTHER" id="PTHR21716:SF53">
    <property type="entry name" value="PERMEASE PERM-RELATED"/>
    <property type="match status" value="1"/>
</dbReference>
<name>A0A1H6IYE5_9ACTN</name>
<feature type="transmembrane region" description="Helical" evidence="8">
    <location>
        <begin position="254"/>
        <end position="273"/>
    </location>
</feature>
<evidence type="ECO:0000256" key="7">
    <source>
        <dbReference type="ARBA" id="ARBA00023136"/>
    </source>
</evidence>
<keyword evidence="6 8" id="KW-1133">Transmembrane helix</keyword>
<evidence type="ECO:0000256" key="1">
    <source>
        <dbReference type="ARBA" id="ARBA00004651"/>
    </source>
</evidence>
<evidence type="ECO:0000313" key="9">
    <source>
        <dbReference type="EMBL" id="SEH54233.1"/>
    </source>
</evidence>
<feature type="transmembrane region" description="Helical" evidence="8">
    <location>
        <begin position="47"/>
        <end position="65"/>
    </location>
</feature>
<evidence type="ECO:0000256" key="4">
    <source>
        <dbReference type="ARBA" id="ARBA00022475"/>
    </source>
</evidence>
<dbReference type="RefSeq" id="WP_078686671.1">
    <property type="nucleotide sequence ID" value="NZ_FNWT01000005.1"/>
</dbReference>
<feature type="transmembrane region" description="Helical" evidence="8">
    <location>
        <begin position="280"/>
        <end position="303"/>
    </location>
</feature>
<feature type="transmembrane region" description="Helical" evidence="8">
    <location>
        <begin position="77"/>
        <end position="99"/>
    </location>
</feature>
<evidence type="ECO:0000256" key="5">
    <source>
        <dbReference type="ARBA" id="ARBA00022692"/>
    </source>
</evidence>
<evidence type="ECO:0000313" key="10">
    <source>
        <dbReference type="Proteomes" id="UP000199135"/>
    </source>
</evidence>
<feature type="transmembrane region" description="Helical" evidence="8">
    <location>
        <begin position="229"/>
        <end position="248"/>
    </location>
</feature>
<protein>
    <submittedName>
        <fullName evidence="9">Predicted PurR-regulated permease PerM</fullName>
    </submittedName>
</protein>
<keyword evidence="7 8" id="KW-0472">Membrane</keyword>
<comment type="caution">
    <text evidence="9">The sequence shown here is derived from an EMBL/GenBank/DDBJ whole genome shotgun (WGS) entry which is preliminary data.</text>
</comment>
<evidence type="ECO:0000256" key="8">
    <source>
        <dbReference type="SAM" id="Phobius"/>
    </source>
</evidence>
<sequence>MDEKRDRSERTDKTKYLAMRSWALIGVAAVFVLVVLALGLIWPAVELLLVGVLLGFICSPITNWLDDRGVGRGVAALIALLVVLLVTSAVVVLLVPPFVAQLVEVLQLVPSYVTQARDAINEFWASLGDLRTAEVQYFVNQAVGTLSDVGLRSASQLAKTLSDGVMTSAASFVSGLVTFSLGVIVAYWLAKDYPVIVRELVTIAGPQRGGDLSVLLAVMSRSMGGYMRGIVITSLACGALSFVAFALIGHPYAGLMAIVALLLHFIPVIGSWLALAIASLLALFVSPVLALETLVAALVIQNLTDNVISPLVMQSAVKVHPALSLVGLIVGNALGGILGMAIAIPMTAALRSVFVYYFESKSGRQLVSYDGALFRSTPFHDELGNVEPVYDALDDDKFFQNTRLVDPSDANLHPVAAQRPEGAHPSLGETLVLSLHDVVSRGDPDD</sequence>
<feature type="transmembrane region" description="Helical" evidence="8">
    <location>
        <begin position="21"/>
        <end position="41"/>
    </location>
</feature>
<comment type="subcellular location">
    <subcellularLocation>
        <location evidence="1">Cell membrane</location>
        <topology evidence="1">Multi-pass membrane protein</topology>
    </subcellularLocation>
</comment>
<dbReference type="Pfam" id="PF01594">
    <property type="entry name" value="AI-2E_transport"/>
    <property type="match status" value="1"/>
</dbReference>
<accession>A0A1H6IYE5</accession>
<dbReference type="InterPro" id="IPR002549">
    <property type="entry name" value="AI-2E-like"/>
</dbReference>
<keyword evidence="10" id="KW-1185">Reference proteome</keyword>
<gene>
    <name evidence="9" type="ORF">SAMN05216447_10541</name>
</gene>
<organism evidence="9 10">
    <name type="scientific">Parafannyhessea umbonata</name>
    <dbReference type="NCBI Taxonomy" id="604330"/>
    <lineage>
        <taxon>Bacteria</taxon>
        <taxon>Bacillati</taxon>
        <taxon>Actinomycetota</taxon>
        <taxon>Coriobacteriia</taxon>
        <taxon>Coriobacteriales</taxon>
        <taxon>Atopobiaceae</taxon>
        <taxon>Parafannyhessea</taxon>
    </lineage>
</organism>
<feature type="transmembrane region" description="Helical" evidence="8">
    <location>
        <begin position="169"/>
        <end position="190"/>
    </location>
</feature>
<keyword evidence="4" id="KW-1003">Cell membrane</keyword>
<proteinExistence type="inferred from homology"/>
<keyword evidence="3" id="KW-0813">Transport</keyword>
<dbReference type="Proteomes" id="UP000199135">
    <property type="component" value="Unassembled WGS sequence"/>
</dbReference>